<protein>
    <submittedName>
        <fullName evidence="1">Uncharacterized protein</fullName>
    </submittedName>
</protein>
<reference evidence="1" key="1">
    <citation type="submission" date="2018-05" db="EMBL/GenBank/DDBJ databases">
        <authorList>
            <person name="Lanie J.A."/>
            <person name="Ng W.-L."/>
            <person name="Kazmierczak K.M."/>
            <person name="Andrzejewski T.M."/>
            <person name="Davidsen T.M."/>
            <person name="Wayne K.J."/>
            <person name="Tettelin H."/>
            <person name="Glass J.I."/>
            <person name="Rusch D."/>
            <person name="Podicherti R."/>
            <person name="Tsui H.-C.T."/>
            <person name="Winkler M.E."/>
        </authorList>
    </citation>
    <scope>NUCLEOTIDE SEQUENCE</scope>
</reference>
<dbReference type="EMBL" id="UINC01187606">
    <property type="protein sequence ID" value="SVE00415.1"/>
    <property type="molecule type" value="Genomic_DNA"/>
</dbReference>
<organism evidence="1">
    <name type="scientific">marine metagenome</name>
    <dbReference type="NCBI Taxonomy" id="408172"/>
    <lineage>
        <taxon>unclassified sequences</taxon>
        <taxon>metagenomes</taxon>
        <taxon>ecological metagenomes</taxon>
    </lineage>
</organism>
<name>A0A382ZZP5_9ZZZZ</name>
<proteinExistence type="predicted"/>
<evidence type="ECO:0000313" key="1">
    <source>
        <dbReference type="EMBL" id="SVE00415.1"/>
    </source>
</evidence>
<gene>
    <name evidence="1" type="ORF">METZ01_LOCUS453269</name>
</gene>
<dbReference type="AlphaFoldDB" id="A0A382ZZP5"/>
<sequence>KTWDTVDGVYRWAYFFQDGPVDHFTGYWDAAKQLITWHCERPGLVIALRERLLGSKKRTWSFEVRTTAGITATGSGDSQYQGKAE</sequence>
<accession>A0A382ZZP5</accession>
<feature type="non-terminal residue" evidence="1">
    <location>
        <position position="1"/>
    </location>
</feature>